<dbReference type="GO" id="GO:0016020">
    <property type="term" value="C:membrane"/>
    <property type="evidence" value="ECO:0007669"/>
    <property type="project" value="InterPro"/>
</dbReference>
<comment type="cofactor">
    <cofactor evidence="1 7">
        <name>Ca(2+)</name>
        <dbReference type="ChEBI" id="CHEBI:29108"/>
    </cofactor>
</comment>
<dbReference type="PRINTS" id="PR00747">
    <property type="entry name" value="GLYHDRLASE47"/>
</dbReference>
<keyword evidence="12" id="KW-1185">Reference proteome</keyword>
<dbReference type="RefSeq" id="XP_062648453.1">
    <property type="nucleotide sequence ID" value="XM_062789986.1"/>
</dbReference>
<evidence type="ECO:0000256" key="4">
    <source>
        <dbReference type="ARBA" id="ARBA00022801"/>
    </source>
</evidence>
<sequence>MAYPRGWPFCFVPASLLRLDRRLVRVILVAAIFMTALMLLQPARPHLPVGQPHLPADRPPPAHRRLEIRFKPSSFDWRTVKQRYPVPSLRALPTDHPNQLHAVQHDFTDYVHDATTQHRQQAVRSAFAKSWRGYKEHAWLRDELTPVTGHGKTTFGGWAATLVDALDTLWIMGLSDEFHDAAAAAVQLDWAKTKDTAANLFETTIRHLAGLISAYDLSGEPALLDKATELGDMLYMAFDTPNRMPGFWFNFQDAKKGRQIAGHNDPSASPCSLSLEFTRLSLLTGDPKYYDAVARITDFLERTQNQSKLPGMWPKLIDFRDQTVNTEIGFSMGAWADSLYEYLPKMSALLGGHLPNYEKMYRTAMDTAQQHLLFRPMVPEDDKEGQVALFPGDAFVHTDKINYVPESQHLSCFAGGMFGLGGKLFDIAAHVALGERLARGCAWAYNAFPTGLMPEVFSVVPCPSIDGACPWDEERWKKEAGNNMPRGFKSARDTRYILRPEAIESVFLLYRMTGKPDLREKAWRMFQAVMNATETRLANSAIADVTVTGKPVQTDSMESFWLAETLKYFYLIFSPPDLISLDEFVFNTEAHPFRRAK</sequence>
<dbReference type="GO" id="GO:0005509">
    <property type="term" value="F:calcium ion binding"/>
    <property type="evidence" value="ECO:0007669"/>
    <property type="project" value="InterPro"/>
</dbReference>
<dbReference type="PANTHER" id="PTHR11742">
    <property type="entry name" value="MANNOSYL-OLIGOSACCHARIDE ALPHA-1,2-MANNOSIDASE-RELATED"/>
    <property type="match status" value="1"/>
</dbReference>
<evidence type="ECO:0000256" key="7">
    <source>
        <dbReference type="PIRSR" id="PIRSR601382-2"/>
    </source>
</evidence>
<dbReference type="PANTHER" id="PTHR11742:SF89">
    <property type="entry name" value="ALPHA-1,2-MANNOSIDASE"/>
    <property type="match status" value="1"/>
</dbReference>
<evidence type="ECO:0000256" key="5">
    <source>
        <dbReference type="ARBA" id="ARBA00023157"/>
    </source>
</evidence>
<dbReference type="GO" id="GO:0005783">
    <property type="term" value="C:endoplasmic reticulum"/>
    <property type="evidence" value="ECO:0007669"/>
    <property type="project" value="TreeGrafter"/>
</dbReference>
<feature type="disulfide bond" evidence="8">
    <location>
        <begin position="412"/>
        <end position="441"/>
    </location>
</feature>
<evidence type="ECO:0000256" key="1">
    <source>
        <dbReference type="ARBA" id="ARBA00001913"/>
    </source>
</evidence>
<evidence type="ECO:0000256" key="10">
    <source>
        <dbReference type="SAM" id="Phobius"/>
    </source>
</evidence>
<dbReference type="EMBL" id="MU853227">
    <property type="protein sequence ID" value="KAK4124682.1"/>
    <property type="molecule type" value="Genomic_DNA"/>
</dbReference>
<dbReference type="GO" id="GO:0004571">
    <property type="term" value="F:mannosyl-oligosaccharide 1,2-alpha-mannosidase activity"/>
    <property type="evidence" value="ECO:0007669"/>
    <property type="project" value="InterPro"/>
</dbReference>
<feature type="active site" evidence="6">
    <location>
        <position position="337"/>
    </location>
</feature>
<evidence type="ECO:0000256" key="3">
    <source>
        <dbReference type="ARBA" id="ARBA00007658"/>
    </source>
</evidence>
<dbReference type="GO" id="GO:0005975">
    <property type="term" value="P:carbohydrate metabolic process"/>
    <property type="evidence" value="ECO:0007669"/>
    <property type="project" value="InterPro"/>
</dbReference>
<name>A0AAN6U1F8_9PEZI</name>
<evidence type="ECO:0000256" key="8">
    <source>
        <dbReference type="PIRSR" id="PIRSR601382-3"/>
    </source>
</evidence>
<protein>
    <recommendedName>
        <fullName evidence="9">alpha-1,2-Mannosidase</fullName>
        <ecNumber evidence="9">3.2.1.-</ecNumber>
    </recommendedName>
</protein>
<reference evidence="11" key="1">
    <citation type="journal article" date="2023" name="Mol. Phylogenet. Evol.">
        <title>Genome-scale phylogeny and comparative genomics of the fungal order Sordariales.</title>
        <authorList>
            <person name="Hensen N."/>
            <person name="Bonometti L."/>
            <person name="Westerberg I."/>
            <person name="Brannstrom I.O."/>
            <person name="Guillou S."/>
            <person name="Cros-Aarteil S."/>
            <person name="Calhoun S."/>
            <person name="Haridas S."/>
            <person name="Kuo A."/>
            <person name="Mondo S."/>
            <person name="Pangilinan J."/>
            <person name="Riley R."/>
            <person name="LaButti K."/>
            <person name="Andreopoulos B."/>
            <person name="Lipzen A."/>
            <person name="Chen C."/>
            <person name="Yan M."/>
            <person name="Daum C."/>
            <person name="Ng V."/>
            <person name="Clum A."/>
            <person name="Steindorff A."/>
            <person name="Ohm R.A."/>
            <person name="Martin F."/>
            <person name="Silar P."/>
            <person name="Natvig D.O."/>
            <person name="Lalanne C."/>
            <person name="Gautier V."/>
            <person name="Ament-Velasquez S.L."/>
            <person name="Kruys A."/>
            <person name="Hutchinson M.I."/>
            <person name="Powell A.J."/>
            <person name="Barry K."/>
            <person name="Miller A.N."/>
            <person name="Grigoriev I.V."/>
            <person name="Debuchy R."/>
            <person name="Gladieux P."/>
            <person name="Hiltunen Thoren M."/>
            <person name="Johannesson H."/>
        </authorList>
    </citation>
    <scope>NUCLEOTIDE SEQUENCE</scope>
    <source>
        <strain evidence="11">CBS 731.68</strain>
    </source>
</reference>
<reference evidence="11" key="2">
    <citation type="submission" date="2023-05" db="EMBL/GenBank/DDBJ databases">
        <authorList>
            <consortium name="Lawrence Berkeley National Laboratory"/>
            <person name="Steindorff A."/>
            <person name="Hensen N."/>
            <person name="Bonometti L."/>
            <person name="Westerberg I."/>
            <person name="Brannstrom I.O."/>
            <person name="Guillou S."/>
            <person name="Cros-Aarteil S."/>
            <person name="Calhoun S."/>
            <person name="Haridas S."/>
            <person name="Kuo A."/>
            <person name="Mondo S."/>
            <person name="Pangilinan J."/>
            <person name="Riley R."/>
            <person name="Labutti K."/>
            <person name="Andreopoulos B."/>
            <person name="Lipzen A."/>
            <person name="Chen C."/>
            <person name="Yanf M."/>
            <person name="Daum C."/>
            <person name="Ng V."/>
            <person name="Clum A."/>
            <person name="Ohm R."/>
            <person name="Martin F."/>
            <person name="Silar P."/>
            <person name="Natvig D."/>
            <person name="Lalanne C."/>
            <person name="Gautier V."/>
            <person name="Ament-Velasquez S.L."/>
            <person name="Kruys A."/>
            <person name="Hutchinson M.I."/>
            <person name="Powell A.J."/>
            <person name="Barry K."/>
            <person name="Miller A.N."/>
            <person name="Grigoriev I.V."/>
            <person name="Debuchy R."/>
            <person name="Gladieux P."/>
            <person name="Thoren M.H."/>
            <person name="Johannesson H."/>
        </authorList>
    </citation>
    <scope>NUCLEOTIDE SEQUENCE</scope>
    <source>
        <strain evidence="11">CBS 731.68</strain>
    </source>
</reference>
<dbReference type="Gene3D" id="1.50.10.10">
    <property type="match status" value="1"/>
</dbReference>
<keyword evidence="9" id="KW-0326">Glycosidase</keyword>
<dbReference type="InterPro" id="IPR012341">
    <property type="entry name" value="6hp_glycosidase-like_sf"/>
</dbReference>
<keyword evidence="10" id="KW-0472">Membrane</keyword>
<keyword evidence="7" id="KW-0479">Metal-binding</keyword>
<evidence type="ECO:0000256" key="9">
    <source>
        <dbReference type="RuleBase" id="RU361193"/>
    </source>
</evidence>
<comment type="caution">
    <text evidence="11">The sequence shown here is derived from an EMBL/GenBank/DDBJ whole genome shotgun (WGS) entry which is preliminary data.</text>
</comment>
<dbReference type="FunFam" id="1.50.10.10:FF:000037">
    <property type="entry name" value="alpha-1,2-Mannosidase"/>
    <property type="match status" value="1"/>
</dbReference>
<feature type="active site" evidence="6">
    <location>
        <position position="501"/>
    </location>
</feature>
<gene>
    <name evidence="11" type="ORF">N657DRAFT_595788</name>
</gene>
<feature type="active site" description="Proton donor" evidence="6">
    <location>
        <position position="455"/>
    </location>
</feature>
<dbReference type="InterPro" id="IPR050749">
    <property type="entry name" value="Glycosyl_Hydrolase_47"/>
</dbReference>
<dbReference type="EC" id="3.2.1.-" evidence="9"/>
<dbReference type="InterPro" id="IPR001382">
    <property type="entry name" value="Glyco_hydro_47"/>
</dbReference>
<keyword evidence="5 8" id="KW-1015">Disulfide bond</keyword>
<accession>A0AAN6U1F8</accession>
<comment type="pathway">
    <text evidence="2">Protein modification; protein glycosylation.</text>
</comment>
<keyword evidence="7" id="KW-0106">Calcium</keyword>
<keyword evidence="10" id="KW-0812">Transmembrane</keyword>
<evidence type="ECO:0000256" key="2">
    <source>
        <dbReference type="ARBA" id="ARBA00004922"/>
    </source>
</evidence>
<comment type="similarity">
    <text evidence="3 9">Belongs to the glycosyl hydrolase 47 family.</text>
</comment>
<evidence type="ECO:0000313" key="12">
    <source>
        <dbReference type="Proteomes" id="UP001302602"/>
    </source>
</evidence>
<organism evidence="11 12">
    <name type="scientific">Parathielavia appendiculata</name>
    <dbReference type="NCBI Taxonomy" id="2587402"/>
    <lineage>
        <taxon>Eukaryota</taxon>
        <taxon>Fungi</taxon>
        <taxon>Dikarya</taxon>
        <taxon>Ascomycota</taxon>
        <taxon>Pezizomycotina</taxon>
        <taxon>Sordariomycetes</taxon>
        <taxon>Sordariomycetidae</taxon>
        <taxon>Sordariales</taxon>
        <taxon>Chaetomiaceae</taxon>
        <taxon>Parathielavia</taxon>
    </lineage>
</organism>
<feature type="active site" description="Proton donor" evidence="6">
    <location>
        <position position="202"/>
    </location>
</feature>
<dbReference type="AlphaFoldDB" id="A0AAN6U1F8"/>
<feature type="transmembrane region" description="Helical" evidence="10">
    <location>
        <begin position="23"/>
        <end position="40"/>
    </location>
</feature>
<feature type="binding site" evidence="7">
    <location>
        <position position="588"/>
    </location>
    <ligand>
        <name>Ca(2+)</name>
        <dbReference type="ChEBI" id="CHEBI:29108"/>
    </ligand>
</feature>
<dbReference type="InterPro" id="IPR036026">
    <property type="entry name" value="Seven-hairpin_glycosidases"/>
</dbReference>
<dbReference type="GeneID" id="87826756"/>
<proteinExistence type="inferred from homology"/>
<dbReference type="Pfam" id="PF01532">
    <property type="entry name" value="Glyco_hydro_47"/>
    <property type="match status" value="1"/>
</dbReference>
<dbReference type="SUPFAM" id="SSF48225">
    <property type="entry name" value="Seven-hairpin glycosidases"/>
    <property type="match status" value="1"/>
</dbReference>
<keyword evidence="4 9" id="KW-0378">Hydrolase</keyword>
<dbReference type="Proteomes" id="UP001302602">
    <property type="component" value="Unassembled WGS sequence"/>
</dbReference>
<evidence type="ECO:0000256" key="6">
    <source>
        <dbReference type="PIRSR" id="PIRSR601382-1"/>
    </source>
</evidence>
<dbReference type="GO" id="GO:0036503">
    <property type="term" value="P:ERAD pathway"/>
    <property type="evidence" value="ECO:0007669"/>
    <property type="project" value="UniProtKB-ARBA"/>
</dbReference>
<evidence type="ECO:0000313" key="11">
    <source>
        <dbReference type="EMBL" id="KAK4124682.1"/>
    </source>
</evidence>
<keyword evidence="10" id="KW-1133">Transmembrane helix</keyword>